<accession>A0A0E9Q121</accession>
<dbReference type="AlphaFoldDB" id="A0A0E9Q121"/>
<evidence type="ECO:0000313" key="1">
    <source>
        <dbReference type="EMBL" id="JAH10439.1"/>
    </source>
</evidence>
<reference evidence="1" key="2">
    <citation type="journal article" date="2015" name="Fish Shellfish Immunol.">
        <title>Early steps in the European eel (Anguilla anguilla)-Vibrio vulnificus interaction in the gills: Role of the RtxA13 toxin.</title>
        <authorList>
            <person name="Callol A."/>
            <person name="Pajuelo D."/>
            <person name="Ebbesson L."/>
            <person name="Teles M."/>
            <person name="MacKenzie S."/>
            <person name="Amaro C."/>
        </authorList>
    </citation>
    <scope>NUCLEOTIDE SEQUENCE</scope>
</reference>
<sequence length="53" mass="6308">MALRVHQRSQSWIAWTDYFNGGYHPSFALCLHSSPTQEKMRRRAVHPRPCPWL</sequence>
<proteinExistence type="predicted"/>
<name>A0A0E9Q121_ANGAN</name>
<organism evidence="1">
    <name type="scientific">Anguilla anguilla</name>
    <name type="common">European freshwater eel</name>
    <name type="synonym">Muraena anguilla</name>
    <dbReference type="NCBI Taxonomy" id="7936"/>
    <lineage>
        <taxon>Eukaryota</taxon>
        <taxon>Metazoa</taxon>
        <taxon>Chordata</taxon>
        <taxon>Craniata</taxon>
        <taxon>Vertebrata</taxon>
        <taxon>Euteleostomi</taxon>
        <taxon>Actinopterygii</taxon>
        <taxon>Neopterygii</taxon>
        <taxon>Teleostei</taxon>
        <taxon>Anguilliformes</taxon>
        <taxon>Anguillidae</taxon>
        <taxon>Anguilla</taxon>
    </lineage>
</organism>
<protein>
    <submittedName>
        <fullName evidence="1">Uncharacterized protein</fullName>
    </submittedName>
</protein>
<reference evidence="1" key="1">
    <citation type="submission" date="2014-11" db="EMBL/GenBank/DDBJ databases">
        <authorList>
            <person name="Amaro Gonzalez C."/>
        </authorList>
    </citation>
    <scope>NUCLEOTIDE SEQUENCE</scope>
</reference>
<dbReference type="EMBL" id="GBXM01098138">
    <property type="protein sequence ID" value="JAH10439.1"/>
    <property type="molecule type" value="Transcribed_RNA"/>
</dbReference>